<protein>
    <submittedName>
        <fullName evidence="6">Fhu operon transcription regulator</fullName>
    </submittedName>
</protein>
<keyword evidence="4" id="KW-0804">Transcription</keyword>
<evidence type="ECO:0000313" key="6">
    <source>
        <dbReference type="EMBL" id="KRM77825.1"/>
    </source>
</evidence>
<dbReference type="CDD" id="cd05466">
    <property type="entry name" value="PBP2_LTTR_substrate"/>
    <property type="match status" value="1"/>
</dbReference>
<keyword evidence="2" id="KW-0805">Transcription regulation</keyword>
<feature type="domain" description="HTH lysR-type" evidence="5">
    <location>
        <begin position="1"/>
        <end position="58"/>
    </location>
</feature>
<dbReference type="SUPFAM" id="SSF53850">
    <property type="entry name" value="Periplasmic binding protein-like II"/>
    <property type="match status" value="1"/>
</dbReference>
<dbReference type="PANTHER" id="PTHR30346:SF0">
    <property type="entry name" value="HCA OPERON TRANSCRIPTIONAL ACTIVATOR HCAR"/>
    <property type="match status" value="1"/>
</dbReference>
<dbReference type="SUPFAM" id="SSF46785">
    <property type="entry name" value="Winged helix' DNA-binding domain"/>
    <property type="match status" value="1"/>
</dbReference>
<dbReference type="Pfam" id="PF00126">
    <property type="entry name" value="HTH_1"/>
    <property type="match status" value="1"/>
</dbReference>
<dbReference type="PRINTS" id="PR00039">
    <property type="entry name" value="HTHLYSR"/>
</dbReference>
<accession>A0A0R2BF21</accession>
<dbReference type="EMBL" id="AYYR01000008">
    <property type="protein sequence ID" value="KRM77825.1"/>
    <property type="molecule type" value="Genomic_DNA"/>
</dbReference>
<dbReference type="Pfam" id="PF03466">
    <property type="entry name" value="LysR_substrate"/>
    <property type="match status" value="1"/>
</dbReference>
<evidence type="ECO:0000313" key="7">
    <source>
        <dbReference type="Proteomes" id="UP000051845"/>
    </source>
</evidence>
<dbReference type="Gene3D" id="1.10.10.10">
    <property type="entry name" value="Winged helix-like DNA-binding domain superfamily/Winged helix DNA-binding domain"/>
    <property type="match status" value="1"/>
</dbReference>
<dbReference type="GO" id="GO:0032993">
    <property type="term" value="C:protein-DNA complex"/>
    <property type="evidence" value="ECO:0007669"/>
    <property type="project" value="TreeGrafter"/>
</dbReference>
<dbReference type="STRING" id="33960.TY91_12105"/>
<dbReference type="PATRIC" id="fig|1423733.4.peg.2814"/>
<dbReference type="AlphaFoldDB" id="A0A0R2BF21"/>
<dbReference type="Gene3D" id="3.40.190.10">
    <property type="entry name" value="Periplasmic binding protein-like II"/>
    <property type="match status" value="2"/>
</dbReference>
<reference evidence="6 7" key="1">
    <citation type="journal article" date="2015" name="Genome Announc.">
        <title>Expanding the biotechnology potential of lactobacilli through comparative genomics of 213 strains and associated genera.</title>
        <authorList>
            <person name="Sun Z."/>
            <person name="Harris H.M."/>
            <person name="McCann A."/>
            <person name="Guo C."/>
            <person name="Argimon S."/>
            <person name="Zhang W."/>
            <person name="Yang X."/>
            <person name="Jeffery I.B."/>
            <person name="Cooney J.C."/>
            <person name="Kagawa T.F."/>
            <person name="Liu W."/>
            <person name="Song Y."/>
            <person name="Salvetti E."/>
            <person name="Wrobel A."/>
            <person name="Rasinkangas P."/>
            <person name="Parkhill J."/>
            <person name="Rea M.C."/>
            <person name="O'Sullivan O."/>
            <person name="Ritari J."/>
            <person name="Douillard F.P."/>
            <person name="Paul Ross R."/>
            <person name="Yang R."/>
            <person name="Briner A.E."/>
            <person name="Felis G.E."/>
            <person name="de Vos W.M."/>
            <person name="Barrangou R."/>
            <person name="Klaenhammer T.R."/>
            <person name="Caufield P.W."/>
            <person name="Cui Y."/>
            <person name="Zhang H."/>
            <person name="O'Toole P.W."/>
        </authorList>
    </citation>
    <scope>NUCLEOTIDE SEQUENCE [LARGE SCALE GENOMIC DNA]</scope>
    <source>
        <strain evidence="6 7">DSM 20515</strain>
    </source>
</reference>
<dbReference type="FunFam" id="1.10.10.10:FF:000001">
    <property type="entry name" value="LysR family transcriptional regulator"/>
    <property type="match status" value="1"/>
</dbReference>
<keyword evidence="3" id="KW-0238">DNA-binding</keyword>
<evidence type="ECO:0000259" key="5">
    <source>
        <dbReference type="PROSITE" id="PS50931"/>
    </source>
</evidence>
<organism evidence="6 7">
    <name type="scientific">Secundilactobacillus collinoides DSM 20515 = JCM 1123</name>
    <dbReference type="NCBI Taxonomy" id="1423733"/>
    <lineage>
        <taxon>Bacteria</taxon>
        <taxon>Bacillati</taxon>
        <taxon>Bacillota</taxon>
        <taxon>Bacilli</taxon>
        <taxon>Lactobacillales</taxon>
        <taxon>Lactobacillaceae</taxon>
        <taxon>Secundilactobacillus</taxon>
    </lineage>
</organism>
<dbReference type="PROSITE" id="PS50931">
    <property type="entry name" value="HTH_LYSR"/>
    <property type="match status" value="1"/>
</dbReference>
<proteinExistence type="inferred from homology"/>
<dbReference type="InterPro" id="IPR036388">
    <property type="entry name" value="WH-like_DNA-bd_sf"/>
</dbReference>
<name>A0A0R2BF21_SECCO</name>
<dbReference type="Proteomes" id="UP000051845">
    <property type="component" value="Unassembled WGS sequence"/>
</dbReference>
<dbReference type="RefSeq" id="WP_056995958.1">
    <property type="nucleotide sequence ID" value="NZ_AYYR01000008.1"/>
</dbReference>
<comment type="similarity">
    <text evidence="1">Belongs to the LysR transcriptional regulatory family.</text>
</comment>
<evidence type="ECO:0000256" key="3">
    <source>
        <dbReference type="ARBA" id="ARBA00023125"/>
    </source>
</evidence>
<dbReference type="InterPro" id="IPR036390">
    <property type="entry name" value="WH_DNA-bd_sf"/>
</dbReference>
<evidence type="ECO:0000256" key="1">
    <source>
        <dbReference type="ARBA" id="ARBA00009437"/>
    </source>
</evidence>
<dbReference type="GO" id="GO:0003700">
    <property type="term" value="F:DNA-binding transcription factor activity"/>
    <property type="evidence" value="ECO:0007669"/>
    <property type="project" value="InterPro"/>
</dbReference>
<comment type="caution">
    <text evidence="6">The sequence shown here is derived from an EMBL/GenBank/DDBJ whole genome shotgun (WGS) entry which is preliminary data.</text>
</comment>
<dbReference type="InterPro" id="IPR005119">
    <property type="entry name" value="LysR_subst-bd"/>
</dbReference>
<dbReference type="PANTHER" id="PTHR30346">
    <property type="entry name" value="TRANSCRIPTIONAL DUAL REGULATOR HCAR-RELATED"/>
    <property type="match status" value="1"/>
</dbReference>
<dbReference type="GO" id="GO:0003677">
    <property type="term" value="F:DNA binding"/>
    <property type="evidence" value="ECO:0007669"/>
    <property type="project" value="UniProtKB-KW"/>
</dbReference>
<sequence>MEFRQLVYFRTIVQTGSFTEAAIQLHMAQPPLSRQIANLEAELGVQLLNRGAKGVTPTDAGNLLLSYADQLIQLRDQADHQVRFLGTAVSGKLQLGMISSAVGVLPNSLAELTQHYPDVQLLVREGHTYQLIDWLEKHQIDAAIVRTPFSVTGMTEQALMEERMVAVVPNTYDKGLSANIAIADLNDLPLIIYRRFRNIFNQTFFEAHITPFIASYCDDARTAVQLANTKLGIALVPESVAVAYLGMGMTVHPVNYAGWRTQVKLIWPKTSAKSPLLKLFIQLFHD</sequence>
<gene>
    <name evidence="6" type="ORF">FC82_GL002692</name>
</gene>
<evidence type="ECO:0000256" key="2">
    <source>
        <dbReference type="ARBA" id="ARBA00023015"/>
    </source>
</evidence>
<dbReference type="InterPro" id="IPR000847">
    <property type="entry name" value="LysR_HTH_N"/>
</dbReference>
<evidence type="ECO:0000256" key="4">
    <source>
        <dbReference type="ARBA" id="ARBA00023163"/>
    </source>
</evidence>